<dbReference type="PANTHER" id="PTHR23502">
    <property type="entry name" value="MAJOR FACILITATOR SUPERFAMILY"/>
    <property type="match status" value="1"/>
</dbReference>
<keyword evidence="4 7" id="KW-1133">Transmembrane helix</keyword>
<evidence type="ECO:0000256" key="7">
    <source>
        <dbReference type="SAM" id="Phobius"/>
    </source>
</evidence>
<feature type="transmembrane region" description="Helical" evidence="7">
    <location>
        <begin position="548"/>
        <end position="571"/>
    </location>
</feature>
<feature type="transmembrane region" description="Helical" evidence="7">
    <location>
        <begin position="195"/>
        <end position="216"/>
    </location>
</feature>
<feature type="compositionally biased region" description="Basic and acidic residues" evidence="6">
    <location>
        <begin position="119"/>
        <end position="134"/>
    </location>
</feature>
<evidence type="ECO:0000256" key="1">
    <source>
        <dbReference type="ARBA" id="ARBA00004141"/>
    </source>
</evidence>
<feature type="compositionally biased region" description="Low complexity" evidence="6">
    <location>
        <begin position="100"/>
        <end position="114"/>
    </location>
</feature>
<evidence type="ECO:0000259" key="8">
    <source>
        <dbReference type="PROSITE" id="PS50850"/>
    </source>
</evidence>
<feature type="transmembrane region" description="Helical" evidence="7">
    <location>
        <begin position="327"/>
        <end position="345"/>
    </location>
</feature>
<dbReference type="InterPro" id="IPR036259">
    <property type="entry name" value="MFS_trans_sf"/>
</dbReference>
<accession>A0A316UHM2</accession>
<keyword evidence="3 7" id="KW-0812">Transmembrane</keyword>
<dbReference type="PANTHER" id="PTHR23502:SF132">
    <property type="entry name" value="POLYAMINE TRANSPORTER 2-RELATED"/>
    <property type="match status" value="1"/>
</dbReference>
<dbReference type="Pfam" id="PF07690">
    <property type="entry name" value="MFS_1"/>
    <property type="match status" value="1"/>
</dbReference>
<keyword evidence="2" id="KW-0813">Transport</keyword>
<feature type="transmembrane region" description="Helical" evidence="7">
    <location>
        <begin position="577"/>
        <end position="596"/>
    </location>
</feature>
<dbReference type="RefSeq" id="XP_025359312.1">
    <property type="nucleotide sequence ID" value="XM_025509961.1"/>
</dbReference>
<dbReference type="InterPro" id="IPR011701">
    <property type="entry name" value="MFS"/>
</dbReference>
<evidence type="ECO:0000256" key="6">
    <source>
        <dbReference type="SAM" id="MobiDB-lite"/>
    </source>
</evidence>
<evidence type="ECO:0000256" key="5">
    <source>
        <dbReference type="ARBA" id="ARBA00023136"/>
    </source>
</evidence>
<proteinExistence type="predicted"/>
<feature type="transmembrane region" description="Helical" evidence="7">
    <location>
        <begin position="287"/>
        <end position="307"/>
    </location>
</feature>
<dbReference type="AlphaFoldDB" id="A0A316UHM2"/>
<feature type="transmembrane region" description="Helical" evidence="7">
    <location>
        <begin position="509"/>
        <end position="536"/>
    </location>
</feature>
<dbReference type="CDD" id="cd17323">
    <property type="entry name" value="MFS_Tpo1_MDR_like"/>
    <property type="match status" value="1"/>
</dbReference>
<dbReference type="GeneID" id="37031784"/>
<dbReference type="OrthoDB" id="3561359at2759"/>
<feature type="compositionally biased region" description="Polar residues" evidence="6">
    <location>
        <begin position="10"/>
        <end position="60"/>
    </location>
</feature>
<dbReference type="SUPFAM" id="SSF103473">
    <property type="entry name" value="MFS general substrate transporter"/>
    <property type="match status" value="1"/>
</dbReference>
<name>A0A316UHM2_9BASI</name>
<dbReference type="GO" id="GO:0022857">
    <property type="term" value="F:transmembrane transporter activity"/>
    <property type="evidence" value="ECO:0007669"/>
    <property type="project" value="InterPro"/>
</dbReference>
<feature type="transmembrane region" description="Helical" evidence="7">
    <location>
        <begin position="487"/>
        <end position="503"/>
    </location>
</feature>
<dbReference type="GO" id="GO:0005886">
    <property type="term" value="C:plasma membrane"/>
    <property type="evidence" value="ECO:0007669"/>
    <property type="project" value="TreeGrafter"/>
</dbReference>
<dbReference type="EMBL" id="KZ819679">
    <property type="protein sequence ID" value="PWN24700.1"/>
    <property type="molecule type" value="Genomic_DNA"/>
</dbReference>
<organism evidence="9 10">
    <name type="scientific">Jaminaea rosea</name>
    <dbReference type="NCBI Taxonomy" id="1569628"/>
    <lineage>
        <taxon>Eukaryota</taxon>
        <taxon>Fungi</taxon>
        <taxon>Dikarya</taxon>
        <taxon>Basidiomycota</taxon>
        <taxon>Ustilaginomycotina</taxon>
        <taxon>Exobasidiomycetes</taxon>
        <taxon>Microstromatales</taxon>
        <taxon>Microstromatales incertae sedis</taxon>
        <taxon>Jaminaea</taxon>
    </lineage>
</organism>
<reference evidence="9 10" key="1">
    <citation type="journal article" date="2018" name="Mol. Biol. Evol.">
        <title>Broad Genomic Sampling Reveals a Smut Pathogenic Ancestry of the Fungal Clade Ustilaginomycotina.</title>
        <authorList>
            <person name="Kijpornyongpan T."/>
            <person name="Mondo S.J."/>
            <person name="Barry K."/>
            <person name="Sandor L."/>
            <person name="Lee J."/>
            <person name="Lipzen A."/>
            <person name="Pangilinan J."/>
            <person name="LaButti K."/>
            <person name="Hainaut M."/>
            <person name="Henrissat B."/>
            <person name="Grigoriev I.V."/>
            <person name="Spatafora J.W."/>
            <person name="Aime M.C."/>
        </authorList>
    </citation>
    <scope>NUCLEOTIDE SEQUENCE [LARGE SCALE GENOMIC DNA]</scope>
    <source>
        <strain evidence="9 10">MCA 5214</strain>
    </source>
</reference>
<evidence type="ECO:0000313" key="9">
    <source>
        <dbReference type="EMBL" id="PWN24700.1"/>
    </source>
</evidence>
<gene>
    <name evidence="9" type="ORF">BDZ90DRAFT_93268</name>
</gene>
<comment type="subcellular location">
    <subcellularLocation>
        <location evidence="1">Membrane</location>
        <topology evidence="1">Multi-pass membrane protein</topology>
    </subcellularLocation>
</comment>
<evidence type="ECO:0000256" key="2">
    <source>
        <dbReference type="ARBA" id="ARBA00022448"/>
    </source>
</evidence>
<dbReference type="Proteomes" id="UP000245884">
    <property type="component" value="Unassembled WGS sequence"/>
</dbReference>
<protein>
    <submittedName>
        <fullName evidence="9">MFS general substrate transporter</fullName>
    </submittedName>
</protein>
<feature type="transmembrane region" description="Helical" evidence="7">
    <location>
        <begin position="160"/>
        <end position="183"/>
    </location>
</feature>
<evidence type="ECO:0000313" key="10">
    <source>
        <dbReference type="Proteomes" id="UP000245884"/>
    </source>
</evidence>
<dbReference type="InterPro" id="IPR020846">
    <property type="entry name" value="MFS_dom"/>
</dbReference>
<keyword evidence="5 7" id="KW-0472">Membrane</keyword>
<dbReference type="STRING" id="1569628.A0A316UHM2"/>
<sequence>MPISHDTPPAISSSSTYELDTMPQSESSTVRIPSSSTTDLPASNTLSTEPSTVFNTPRASTSLSNLVDAYKAREEGKKLSGEGVEWLVDPPSAVKEHDAPSSLSRLDLPSSPRSQETITIHKREESGATTHPEDSEQYIVKVEGDKDPLDAHNLPFAWKFLACFSVAFNALIVSSFGSAYLFITPDLEQAFGASQTVVTTGFVVYVIGWGPGPLIWAPLAESIGRKPVYIGSSLAWTCFNIGCARAQSVSTMIVCRFFAGFFGCACLTNGGGTNTDIFAGLAIARSIALYSAVVFLGPVLGPIIGGAIQTYAPSVGSLEGDTAGWRWLFYAAIISGAFSTLLYVISPETLINKRLQRRVKERRQRDPLHAPLYGTEADKHGMSTVAKMASVAGGAINMLRSEPIIVFVSLWQTTVMAIIYLFFDAFPVVFGLGHGFNAFQTGLTFIGCGVGMLAACLWSLTVDLHLWIRRLKRANMERQPEMRLPQGLMGAFLTVIGLFWFGYTSFPSIHWMVPIVGSAVYSFGALSVMLSTFAYVVDTYLARSSPAFAAIGLIRSVAIGVFPLFGAQFYLNLKPRNATLILALVAVVEIAIPLGAMKWGQRLRNKSHYAMKTT</sequence>
<feature type="region of interest" description="Disordered" evidence="6">
    <location>
        <begin position="1"/>
        <end position="60"/>
    </location>
</feature>
<feature type="transmembrane region" description="Helical" evidence="7">
    <location>
        <begin position="443"/>
        <end position="466"/>
    </location>
</feature>
<evidence type="ECO:0000256" key="3">
    <source>
        <dbReference type="ARBA" id="ARBA00022692"/>
    </source>
</evidence>
<feature type="region of interest" description="Disordered" evidence="6">
    <location>
        <begin position="91"/>
        <end position="136"/>
    </location>
</feature>
<dbReference type="Gene3D" id="1.20.1250.20">
    <property type="entry name" value="MFS general substrate transporter like domains"/>
    <property type="match status" value="1"/>
</dbReference>
<evidence type="ECO:0000256" key="4">
    <source>
        <dbReference type="ARBA" id="ARBA00022989"/>
    </source>
</evidence>
<dbReference type="PROSITE" id="PS50850">
    <property type="entry name" value="MFS"/>
    <property type="match status" value="1"/>
</dbReference>
<feature type="transmembrane region" description="Helical" evidence="7">
    <location>
        <begin position="404"/>
        <end position="423"/>
    </location>
</feature>
<keyword evidence="10" id="KW-1185">Reference proteome</keyword>
<feature type="domain" description="Major facilitator superfamily (MFS) profile" evidence="8">
    <location>
        <begin position="155"/>
        <end position="601"/>
    </location>
</feature>